<dbReference type="Pfam" id="PF02453">
    <property type="entry name" value="Reticulon"/>
    <property type="match status" value="1"/>
</dbReference>
<feature type="region of interest" description="Disordered" evidence="6">
    <location>
        <begin position="261"/>
        <end position="291"/>
    </location>
</feature>
<dbReference type="InterPro" id="IPR003388">
    <property type="entry name" value="Reticulon"/>
</dbReference>
<dbReference type="AlphaFoldDB" id="A0A6J1NR32"/>
<evidence type="ECO:0000256" key="7">
    <source>
        <dbReference type="SAM" id="Phobius"/>
    </source>
</evidence>
<evidence type="ECO:0000256" key="3">
    <source>
        <dbReference type="ARBA" id="ARBA00022824"/>
    </source>
</evidence>
<evidence type="ECO:0000259" key="8">
    <source>
        <dbReference type="Pfam" id="PF02453"/>
    </source>
</evidence>
<evidence type="ECO:0000313" key="10">
    <source>
        <dbReference type="RefSeq" id="XP_023947328.2"/>
    </source>
</evidence>
<proteinExistence type="predicted"/>
<dbReference type="OrthoDB" id="7476315at2759"/>
<accession>A0A6J1NR32</accession>
<evidence type="ECO:0000256" key="1">
    <source>
        <dbReference type="ARBA" id="ARBA00004477"/>
    </source>
</evidence>
<name>A0A6J1NR32_BICAN</name>
<organism evidence="9 10">
    <name type="scientific">Bicyclus anynana</name>
    <name type="common">Squinting bush brown butterfly</name>
    <dbReference type="NCBI Taxonomy" id="110368"/>
    <lineage>
        <taxon>Eukaryota</taxon>
        <taxon>Metazoa</taxon>
        <taxon>Ecdysozoa</taxon>
        <taxon>Arthropoda</taxon>
        <taxon>Hexapoda</taxon>
        <taxon>Insecta</taxon>
        <taxon>Pterygota</taxon>
        <taxon>Neoptera</taxon>
        <taxon>Endopterygota</taxon>
        <taxon>Lepidoptera</taxon>
        <taxon>Glossata</taxon>
        <taxon>Ditrysia</taxon>
        <taxon>Papilionoidea</taxon>
        <taxon>Nymphalidae</taxon>
        <taxon>Satyrinae</taxon>
        <taxon>Satyrini</taxon>
        <taxon>Mycalesina</taxon>
        <taxon>Bicyclus</taxon>
    </lineage>
</organism>
<dbReference type="GeneID" id="112052466"/>
<feature type="transmembrane region" description="Helical" evidence="7">
    <location>
        <begin position="137"/>
        <end position="154"/>
    </location>
</feature>
<comment type="subcellular location">
    <subcellularLocation>
        <location evidence="1">Endoplasmic reticulum membrane</location>
        <topology evidence="1">Multi-pass membrane protein</topology>
    </subcellularLocation>
</comment>
<evidence type="ECO:0000256" key="2">
    <source>
        <dbReference type="ARBA" id="ARBA00022692"/>
    </source>
</evidence>
<feature type="transmembrane region" description="Helical" evidence="7">
    <location>
        <begin position="47"/>
        <end position="65"/>
    </location>
</feature>
<sequence length="344" mass="39864">MFGSIRSIFKWKSPTSTEIKNSSSFLFIISLCLLEDVLLWKKMWMSLLFFVCFNIVFMVCLYRQLNLIQFAIGFSIVIICFDALESWLKYKHRTTCLKRLASHDNQKIKTALTEINNWINRQCKGFIFLRNNNHTKAFLLLQIMLSLIFFIGRYTSGYTILYLLFTVIFFLHKLIPPIIKVYKKVQQNAESDFELEGLIPDESDVNLDLLTIEPDQKSSVDDRQSLDYWKPEDLPLEDASDSSDNSSSLARNLSIEKMQSLTKDVEVTDSSEDEYIPEEQQPEQYQSSLEVQPSGTWSNAFGVLSNLKGAVVNMVYNQHDDKKRRRIPSVDSSDGFEMVDKNEL</sequence>
<keyword evidence="4 7" id="KW-1133">Transmembrane helix</keyword>
<evidence type="ECO:0000256" key="6">
    <source>
        <dbReference type="SAM" id="MobiDB-lite"/>
    </source>
</evidence>
<gene>
    <name evidence="10" type="primary">LOC112052466</name>
</gene>
<dbReference type="KEGG" id="bany:112052466"/>
<feature type="domain" description="Reticulon" evidence="8">
    <location>
        <begin position="35"/>
        <end position="172"/>
    </location>
</feature>
<keyword evidence="2 7" id="KW-0812">Transmembrane</keyword>
<evidence type="ECO:0000256" key="4">
    <source>
        <dbReference type="ARBA" id="ARBA00022989"/>
    </source>
</evidence>
<dbReference type="GO" id="GO:0005789">
    <property type="term" value="C:endoplasmic reticulum membrane"/>
    <property type="evidence" value="ECO:0007669"/>
    <property type="project" value="UniProtKB-SubCell"/>
</dbReference>
<feature type="transmembrane region" description="Helical" evidence="7">
    <location>
        <begin position="160"/>
        <end position="179"/>
    </location>
</feature>
<reference evidence="10" key="1">
    <citation type="submission" date="2025-08" db="UniProtKB">
        <authorList>
            <consortium name="RefSeq"/>
        </authorList>
    </citation>
    <scope>IDENTIFICATION</scope>
</reference>
<keyword evidence="9" id="KW-1185">Reference proteome</keyword>
<evidence type="ECO:0000256" key="5">
    <source>
        <dbReference type="ARBA" id="ARBA00023136"/>
    </source>
</evidence>
<dbReference type="Proteomes" id="UP001652582">
    <property type="component" value="Chromosome 5"/>
</dbReference>
<feature type="region of interest" description="Disordered" evidence="6">
    <location>
        <begin position="319"/>
        <end position="344"/>
    </location>
</feature>
<protein>
    <submittedName>
        <fullName evidence="10">Uncharacterized protein LOC112052466 isoform X1</fullName>
    </submittedName>
</protein>
<dbReference type="RefSeq" id="XP_023947328.2">
    <property type="nucleotide sequence ID" value="XM_024091560.2"/>
</dbReference>
<keyword evidence="3" id="KW-0256">Endoplasmic reticulum</keyword>
<feature type="compositionally biased region" description="Acidic residues" evidence="6">
    <location>
        <begin position="267"/>
        <end position="281"/>
    </location>
</feature>
<feature type="transmembrane region" description="Helical" evidence="7">
    <location>
        <begin position="71"/>
        <end position="90"/>
    </location>
</feature>
<keyword evidence="5 7" id="KW-0472">Membrane</keyword>
<evidence type="ECO:0000313" key="9">
    <source>
        <dbReference type="Proteomes" id="UP001652582"/>
    </source>
</evidence>